<dbReference type="Proteomes" id="UP000179242">
    <property type="component" value="Unassembled WGS sequence"/>
</dbReference>
<comment type="caution">
    <text evidence="1">The sequence shown here is derived from an EMBL/GenBank/DDBJ whole genome shotgun (WGS) entry which is preliminary data.</text>
</comment>
<protein>
    <submittedName>
        <fullName evidence="1">Uncharacterized protein</fullName>
    </submittedName>
</protein>
<evidence type="ECO:0000313" key="2">
    <source>
        <dbReference type="Proteomes" id="UP000179242"/>
    </source>
</evidence>
<sequence length="524" mass="59198">MSINVIDSNVMAQQAAQAMSTSLNTAVRDIDKQSEDNRVEEQSLTKRLLDNKKPNKKGASILADLISKLGGELKLNQRNEQQRGAKDEYDLMFGENRENYGDNVSVNSDAIKKLQKFKKETGERHQKEQEGIAGEKREIKGNVKDYASAYSQMVVSGGSEAKKKIDKMEQQLKENGVTEGQLLGLRQDVKTAIRSQVAAQIKEGLLKRMFGSDKPLDKALNSATLNKVINHAFNSKELGGWDFGGYNDSLQGTVDEKMAEVTGEIKDFSKEEIERLLVANNLEQKGADKELRQMLELAGKFGFNAKEFLENWQVTSFDLGLNNAPDQDNARDDRKHSQFFCTGDEDKDLLINQLRACYMRRALDPGLRTLFETSFKIRNIKNSLKLEIKFGDFEMIQNEGKKVARQKLHEMLEEALCEQATLYDLAGPAYKMISQRIKSITRNLERLGVDLSSAEFKEMVDSANRKMFEIARQEFEETKILFAGNPRTSLEKKLKMLAKLLKRLIDETGIEAKVDLNITRGGKA</sequence>
<dbReference type="EMBL" id="MEUJ01000008">
    <property type="protein sequence ID" value="OGC39523.1"/>
    <property type="molecule type" value="Genomic_DNA"/>
</dbReference>
<name>A0A1F4U5G8_UNCSA</name>
<accession>A0A1F4U5G8</accession>
<proteinExistence type="predicted"/>
<reference evidence="1 2" key="1">
    <citation type="journal article" date="2016" name="Nat. Commun.">
        <title>Thousands of microbial genomes shed light on interconnected biogeochemical processes in an aquifer system.</title>
        <authorList>
            <person name="Anantharaman K."/>
            <person name="Brown C.T."/>
            <person name="Hug L.A."/>
            <person name="Sharon I."/>
            <person name="Castelle C.J."/>
            <person name="Probst A.J."/>
            <person name="Thomas B.C."/>
            <person name="Singh A."/>
            <person name="Wilkins M.J."/>
            <person name="Karaoz U."/>
            <person name="Brodie E.L."/>
            <person name="Williams K.H."/>
            <person name="Hubbard S.S."/>
            <person name="Banfield J.F."/>
        </authorList>
    </citation>
    <scope>NUCLEOTIDE SEQUENCE [LARGE SCALE GENOMIC DNA]</scope>
</reference>
<gene>
    <name evidence="1" type="ORF">A2438_08205</name>
</gene>
<dbReference type="AlphaFoldDB" id="A0A1F4U5G8"/>
<evidence type="ECO:0000313" key="1">
    <source>
        <dbReference type="EMBL" id="OGC39523.1"/>
    </source>
</evidence>
<organism evidence="1 2">
    <name type="scientific">candidate division WOR-1 bacterium RIFOXYC2_FULL_46_14</name>
    <dbReference type="NCBI Taxonomy" id="1802587"/>
    <lineage>
        <taxon>Bacteria</taxon>
        <taxon>Bacillati</taxon>
        <taxon>Saganbacteria</taxon>
    </lineage>
</organism>